<proteinExistence type="predicted"/>
<accession>G4YHS6</accession>
<dbReference type="RefSeq" id="XP_009516928.1">
    <property type="nucleotide sequence ID" value="XM_009518633.1"/>
</dbReference>
<protein>
    <submittedName>
        <fullName evidence="1">Uncharacterized protein</fullName>
    </submittedName>
</protein>
<dbReference type="GeneID" id="20651131"/>
<organism evidence="1 2">
    <name type="scientific">Phytophthora sojae (strain P6497)</name>
    <name type="common">Soybean stem and root rot agent</name>
    <name type="synonym">Phytophthora megasperma f. sp. glycines</name>
    <dbReference type="NCBI Taxonomy" id="1094619"/>
    <lineage>
        <taxon>Eukaryota</taxon>
        <taxon>Sar</taxon>
        <taxon>Stramenopiles</taxon>
        <taxon>Oomycota</taxon>
        <taxon>Peronosporomycetes</taxon>
        <taxon>Peronosporales</taxon>
        <taxon>Peronosporaceae</taxon>
        <taxon>Phytophthora</taxon>
    </lineage>
</organism>
<dbReference type="EMBL" id="JH159151">
    <property type="protein sequence ID" value="EGZ29653.1"/>
    <property type="molecule type" value="Genomic_DNA"/>
</dbReference>
<dbReference type="Proteomes" id="UP000002640">
    <property type="component" value="Unassembled WGS sequence"/>
</dbReference>
<gene>
    <name evidence="1" type="ORF">PHYSODRAFT_391517</name>
</gene>
<sequence length="178" mass="20961">EGVVFYAHPSLHQYPWTVEERIKNKHVSKGLKRQAFERFRTELRGGIGVVIERLKTQAKQDQWQRGLQQQRPKQLWSYDHSLTPYQVWTVYRMALRQLNLFFEGRQHSNSCRKTSACTQEKETQSHIFWECPCAVACWKWLARHWGGADVTDSGLLGYREYCGARQAPPIPDSLKRRV</sequence>
<keyword evidence="2" id="KW-1185">Reference proteome</keyword>
<dbReference type="AlphaFoldDB" id="G4YHS6"/>
<dbReference type="InParanoid" id="G4YHS6"/>
<feature type="non-terminal residue" evidence="1">
    <location>
        <position position="178"/>
    </location>
</feature>
<feature type="non-terminal residue" evidence="1">
    <location>
        <position position="1"/>
    </location>
</feature>
<evidence type="ECO:0000313" key="2">
    <source>
        <dbReference type="Proteomes" id="UP000002640"/>
    </source>
</evidence>
<name>G4YHS6_PHYSP</name>
<dbReference type="KEGG" id="psoj:PHYSODRAFT_391517"/>
<reference evidence="1 2" key="1">
    <citation type="journal article" date="2006" name="Science">
        <title>Phytophthora genome sequences uncover evolutionary origins and mechanisms of pathogenesis.</title>
        <authorList>
            <person name="Tyler B.M."/>
            <person name="Tripathy S."/>
            <person name="Zhang X."/>
            <person name="Dehal P."/>
            <person name="Jiang R.H."/>
            <person name="Aerts A."/>
            <person name="Arredondo F.D."/>
            <person name="Baxter L."/>
            <person name="Bensasson D."/>
            <person name="Beynon J.L."/>
            <person name="Chapman J."/>
            <person name="Damasceno C.M."/>
            <person name="Dorrance A.E."/>
            <person name="Dou D."/>
            <person name="Dickerman A.W."/>
            <person name="Dubchak I.L."/>
            <person name="Garbelotto M."/>
            <person name="Gijzen M."/>
            <person name="Gordon S.G."/>
            <person name="Govers F."/>
            <person name="Grunwald N.J."/>
            <person name="Huang W."/>
            <person name="Ivors K.L."/>
            <person name="Jones R.W."/>
            <person name="Kamoun S."/>
            <person name="Krampis K."/>
            <person name="Lamour K.H."/>
            <person name="Lee M.K."/>
            <person name="McDonald W.H."/>
            <person name="Medina M."/>
            <person name="Meijer H.J."/>
            <person name="Nordberg E.K."/>
            <person name="Maclean D.J."/>
            <person name="Ospina-Giraldo M.D."/>
            <person name="Morris P.F."/>
            <person name="Phuntumart V."/>
            <person name="Putnam N.H."/>
            <person name="Rash S."/>
            <person name="Rose J.K."/>
            <person name="Sakihama Y."/>
            <person name="Salamov A.A."/>
            <person name="Savidor A."/>
            <person name="Scheuring C.F."/>
            <person name="Smith B.M."/>
            <person name="Sobral B.W."/>
            <person name="Terry A."/>
            <person name="Torto-Alalibo T.A."/>
            <person name="Win J."/>
            <person name="Xu Z."/>
            <person name="Zhang H."/>
            <person name="Grigoriev I.V."/>
            <person name="Rokhsar D.S."/>
            <person name="Boore J.L."/>
        </authorList>
    </citation>
    <scope>NUCLEOTIDE SEQUENCE [LARGE SCALE GENOMIC DNA]</scope>
    <source>
        <strain evidence="1 2">P6497</strain>
    </source>
</reference>
<evidence type="ECO:0000313" key="1">
    <source>
        <dbReference type="EMBL" id="EGZ29653.1"/>
    </source>
</evidence>